<name>A0A6J7FEH8_9ZZZZ</name>
<organism evidence="1">
    <name type="scientific">freshwater metagenome</name>
    <dbReference type="NCBI Taxonomy" id="449393"/>
    <lineage>
        <taxon>unclassified sequences</taxon>
        <taxon>metagenomes</taxon>
        <taxon>ecological metagenomes</taxon>
    </lineage>
</organism>
<gene>
    <name evidence="1" type="ORF">UFOPK3564_00174</name>
</gene>
<accession>A0A6J7FEH8</accession>
<evidence type="ECO:0000313" key="1">
    <source>
        <dbReference type="EMBL" id="CAB4893806.1"/>
    </source>
</evidence>
<reference evidence="1" key="1">
    <citation type="submission" date="2020-05" db="EMBL/GenBank/DDBJ databases">
        <authorList>
            <person name="Chiriac C."/>
            <person name="Salcher M."/>
            <person name="Ghai R."/>
            <person name="Kavagutti S V."/>
        </authorList>
    </citation>
    <scope>NUCLEOTIDE SEQUENCE</scope>
</reference>
<dbReference type="EMBL" id="CAFBMK010000005">
    <property type="protein sequence ID" value="CAB4893806.1"/>
    <property type="molecule type" value="Genomic_DNA"/>
</dbReference>
<dbReference type="AlphaFoldDB" id="A0A6J7FEH8"/>
<protein>
    <submittedName>
        <fullName evidence="1">Unannotated protein</fullName>
    </submittedName>
</protein>
<sequence>MPDRATTTMAAIAGTVALGSVAAPRPFLRLFGVAPEDVTGATRFALGLFAARNAYIAARALQDDPAAKDAFLPIQALDQVVFWHAFATRTIPRPGAALAATVSGAIIVLDVQRRRGV</sequence>
<proteinExistence type="predicted"/>